<keyword evidence="2" id="KW-1185">Reference proteome</keyword>
<sequence length="131" mass="13792">MLKPLLPAFCCGLLAAGWLTACGAVSGDEGVRVYSRGAAPVDAASTGSAASLPTGTYASDAKILKEAIARIPGVTDSSVLFNGLTAYITLHLGKQLDIEESMQIRKSAQELLGRLLPQYDVRVSVEKNHVF</sequence>
<dbReference type="EMBL" id="JBJURJ010000021">
    <property type="protein sequence ID" value="MFM9331672.1"/>
    <property type="molecule type" value="Genomic_DNA"/>
</dbReference>
<name>A0ACC7P4T5_9BACL</name>
<dbReference type="Proteomes" id="UP001631969">
    <property type="component" value="Unassembled WGS sequence"/>
</dbReference>
<reference evidence="1" key="1">
    <citation type="submission" date="2024-12" db="EMBL/GenBank/DDBJ databases">
        <authorList>
            <person name="Wu N."/>
        </authorList>
    </citation>
    <scope>NUCLEOTIDE SEQUENCE</scope>
    <source>
        <strain evidence="1">P15</strain>
    </source>
</reference>
<comment type="caution">
    <text evidence="1">The sequence shown here is derived from an EMBL/GenBank/DDBJ whole genome shotgun (WGS) entry which is preliminary data.</text>
</comment>
<proteinExistence type="predicted"/>
<evidence type="ECO:0000313" key="1">
    <source>
        <dbReference type="EMBL" id="MFM9331672.1"/>
    </source>
</evidence>
<accession>A0ACC7P4T5</accession>
<organism evidence="1 2">
    <name type="scientific">Paenibacillus mesotrionivorans</name>
    <dbReference type="NCBI Taxonomy" id="3160968"/>
    <lineage>
        <taxon>Bacteria</taxon>
        <taxon>Bacillati</taxon>
        <taxon>Bacillota</taxon>
        <taxon>Bacilli</taxon>
        <taxon>Bacillales</taxon>
        <taxon>Paenibacillaceae</taxon>
        <taxon>Paenibacillus</taxon>
    </lineage>
</organism>
<protein>
    <submittedName>
        <fullName evidence="1">Uncharacterized protein</fullName>
    </submittedName>
</protein>
<gene>
    <name evidence="1" type="ORF">ACI1P1_25570</name>
</gene>
<evidence type="ECO:0000313" key="2">
    <source>
        <dbReference type="Proteomes" id="UP001631969"/>
    </source>
</evidence>